<dbReference type="EMBL" id="JAQMPX010000135">
    <property type="protein sequence ID" value="MDB9140463.1"/>
    <property type="molecule type" value="Genomic_DNA"/>
</dbReference>
<reference evidence="9" key="3">
    <citation type="submission" date="2023-01" db="EMBL/GenBank/DDBJ databases">
        <title>Human gut microbiome strain richness.</title>
        <authorList>
            <person name="Chen-Liaw A."/>
        </authorList>
    </citation>
    <scope>NUCLEOTIDE SEQUENCE</scope>
    <source>
        <strain evidence="9">D35st1_E5_D35t1_190705</strain>
    </source>
</reference>
<evidence type="ECO:0000256" key="4">
    <source>
        <dbReference type="ARBA" id="ARBA00023136"/>
    </source>
</evidence>
<name>A0A174IR87_PARDI</name>
<organism evidence="11 12">
    <name type="scientific">Parabacteroides distasonis</name>
    <dbReference type="NCBI Taxonomy" id="823"/>
    <lineage>
        <taxon>Bacteria</taxon>
        <taxon>Pseudomonadati</taxon>
        <taxon>Bacteroidota</taxon>
        <taxon>Bacteroidia</taxon>
        <taxon>Bacteroidales</taxon>
        <taxon>Tannerellaceae</taxon>
        <taxon>Parabacteroides</taxon>
    </lineage>
</organism>
<feature type="chain" id="PRO_5043136502" evidence="6">
    <location>
        <begin position="23"/>
        <end position="501"/>
    </location>
</feature>
<dbReference type="CDD" id="cd08977">
    <property type="entry name" value="SusD"/>
    <property type="match status" value="1"/>
</dbReference>
<dbReference type="Proteomes" id="UP001211522">
    <property type="component" value="Unassembled WGS sequence"/>
</dbReference>
<proteinExistence type="inferred from homology"/>
<evidence type="ECO:0000256" key="1">
    <source>
        <dbReference type="ARBA" id="ARBA00004442"/>
    </source>
</evidence>
<reference evidence="11 12" key="2">
    <citation type="submission" date="2019-07" db="EMBL/GenBank/DDBJ databases">
        <title>Genome sequencing of Parabacteroides distasonis iSURF_7.</title>
        <authorList>
            <person name="Degefu H.N."/>
            <person name="Ruoff K.L."/>
            <person name="Price C.E."/>
            <person name="Valls R.A."/>
            <person name="O'Toole G.A."/>
        </authorList>
    </citation>
    <scope>NUCLEOTIDE SEQUENCE [LARGE SCALE GENOMIC DNA]</scope>
    <source>
        <strain evidence="11 12">CFPLTA003_1B</strain>
    </source>
</reference>
<evidence type="ECO:0000256" key="3">
    <source>
        <dbReference type="ARBA" id="ARBA00022729"/>
    </source>
</evidence>
<dbReference type="Pfam" id="PF07980">
    <property type="entry name" value="SusD_RagB"/>
    <property type="match status" value="1"/>
</dbReference>
<keyword evidence="4" id="KW-0472">Membrane</keyword>
<evidence type="ECO:0000313" key="12">
    <source>
        <dbReference type="Proteomes" id="UP000315827"/>
    </source>
</evidence>
<dbReference type="InterPro" id="IPR033985">
    <property type="entry name" value="SusD-like_N"/>
</dbReference>
<feature type="signal peptide" evidence="6">
    <location>
        <begin position="1"/>
        <end position="22"/>
    </location>
</feature>
<comment type="subcellular location">
    <subcellularLocation>
        <location evidence="1">Cell outer membrane</location>
    </subcellularLocation>
</comment>
<dbReference type="EMBL" id="WKLT01000018">
    <property type="protein sequence ID" value="MRY59682.1"/>
    <property type="molecule type" value="Genomic_DNA"/>
</dbReference>
<evidence type="ECO:0000256" key="6">
    <source>
        <dbReference type="SAM" id="SignalP"/>
    </source>
</evidence>
<evidence type="ECO:0000313" key="10">
    <source>
        <dbReference type="EMBL" id="MRY59682.1"/>
    </source>
</evidence>
<evidence type="ECO:0000259" key="7">
    <source>
        <dbReference type="Pfam" id="PF07980"/>
    </source>
</evidence>
<comment type="similarity">
    <text evidence="2">Belongs to the SusD family.</text>
</comment>
<dbReference type="GO" id="GO:0009279">
    <property type="term" value="C:cell outer membrane"/>
    <property type="evidence" value="ECO:0007669"/>
    <property type="project" value="UniProtKB-SubCell"/>
</dbReference>
<dbReference type="SUPFAM" id="SSF48452">
    <property type="entry name" value="TPR-like"/>
    <property type="match status" value="1"/>
</dbReference>
<accession>A0A174IR87</accession>
<sequence length="501" mass="57188">MRRKIYKMICVAVACMSLIACDSWLDVDPSDQYSTETFWKTKEHASAGIMGCYNALKPWRSLHTMEFDMLTANAMPYNEANGTQAIGKGEHLSTTALIGSLWKNCYVGIGRTNTFIANVGGVDMDESEKAKMVGEAKFLRAFYYLSLVDKFGGVPLIIDAPNADEQAELPRNSKDEVVNQIVKDLEEAAAVLPDTYASSDLGRATKGAALALKARTLLYNSRWAEAAQAAKQVMESGVYQLFNDYRHFFSEDNKYNCEVIFDIEAKLPEYPTDYDQNIWRLNRPAPLKELVDTYLCIDGKTIEESPLYDPTRPYENRDPRLLKSIVCIGYPYLGKTITKEDVATTGFGVKKYTSYEDDVTIPLVERSAFNFILIRYAEVLLTYAEAQNEASGPDQSVYDAINQLRRRPDINMPEVPKGLTKDQMREVIRRERRIELTFEGLYYSDILRWKTAEKENNGMMHNYDGIEVVKRSFNPKRDYLWPIPYNQTVLNPNLEQNPNWD</sequence>
<keyword evidence="3 6" id="KW-0732">Signal</keyword>
<dbReference type="InterPro" id="IPR012944">
    <property type="entry name" value="SusD_RagB_dom"/>
</dbReference>
<dbReference type="InterPro" id="IPR011990">
    <property type="entry name" value="TPR-like_helical_dom_sf"/>
</dbReference>
<evidence type="ECO:0000256" key="5">
    <source>
        <dbReference type="ARBA" id="ARBA00023237"/>
    </source>
</evidence>
<evidence type="ECO:0000259" key="8">
    <source>
        <dbReference type="Pfam" id="PF14322"/>
    </source>
</evidence>
<feature type="domain" description="SusD-like N-terminal" evidence="8">
    <location>
        <begin position="24"/>
        <end position="217"/>
    </location>
</feature>
<dbReference type="Proteomes" id="UP000315827">
    <property type="component" value="Unassembled WGS sequence"/>
</dbReference>
<dbReference type="PROSITE" id="PS51257">
    <property type="entry name" value="PROKAR_LIPOPROTEIN"/>
    <property type="match status" value="1"/>
</dbReference>
<dbReference type="RefSeq" id="WP_005866325.1">
    <property type="nucleotide sequence ID" value="NZ_AP019729.1"/>
</dbReference>
<dbReference type="Proteomes" id="UP000463337">
    <property type="component" value="Unassembled WGS sequence"/>
</dbReference>
<reference evidence="10 13" key="1">
    <citation type="journal article" date="2019" name="Nat. Med.">
        <title>A library of human gut bacterial isolates paired with longitudinal multiomics data enables mechanistic microbiome research.</title>
        <authorList>
            <person name="Poyet M."/>
            <person name="Groussin M."/>
            <person name="Gibbons S.M."/>
            <person name="Avila-Pacheco J."/>
            <person name="Jiang X."/>
            <person name="Kearney S.M."/>
            <person name="Perrotta A.R."/>
            <person name="Berdy B."/>
            <person name="Zhao S."/>
            <person name="Lieberman T.D."/>
            <person name="Swanson P.K."/>
            <person name="Smith M."/>
            <person name="Roesemann S."/>
            <person name="Alexander J.E."/>
            <person name="Rich S.A."/>
            <person name="Livny J."/>
            <person name="Vlamakis H."/>
            <person name="Clish C."/>
            <person name="Bullock K."/>
            <person name="Deik A."/>
            <person name="Scott J."/>
            <person name="Pierce K.A."/>
            <person name="Xavier R.J."/>
            <person name="Alm E.J."/>
        </authorList>
    </citation>
    <scope>NUCLEOTIDE SEQUENCE [LARGE SCALE GENOMIC DNA]</scope>
    <source>
        <strain evidence="10 13">BIOML-A41</strain>
    </source>
</reference>
<keyword evidence="5" id="KW-0998">Cell outer membrane</keyword>
<gene>
    <name evidence="11" type="ORF">FSA05_03420</name>
    <name evidence="10" type="ORF">GKD59_17570</name>
    <name evidence="9" type="ORF">PN612_18400</name>
</gene>
<evidence type="ECO:0000313" key="11">
    <source>
        <dbReference type="EMBL" id="TWV64676.1"/>
    </source>
</evidence>
<evidence type="ECO:0000256" key="2">
    <source>
        <dbReference type="ARBA" id="ARBA00006275"/>
    </source>
</evidence>
<protein>
    <submittedName>
        <fullName evidence="11">RagB/SusD family nutrient uptake outer membrane protein</fullName>
    </submittedName>
</protein>
<evidence type="ECO:0000313" key="13">
    <source>
        <dbReference type="Proteomes" id="UP000463337"/>
    </source>
</evidence>
<comment type="caution">
    <text evidence="11">The sequence shown here is derived from an EMBL/GenBank/DDBJ whole genome shotgun (WGS) entry which is preliminary data.</text>
</comment>
<evidence type="ECO:0000313" key="9">
    <source>
        <dbReference type="EMBL" id="MDB9140463.1"/>
    </source>
</evidence>
<dbReference type="Pfam" id="PF14322">
    <property type="entry name" value="SusD-like_3"/>
    <property type="match status" value="1"/>
</dbReference>
<dbReference type="Gene3D" id="1.25.40.390">
    <property type="match status" value="1"/>
</dbReference>
<feature type="domain" description="RagB/SusD" evidence="7">
    <location>
        <begin position="273"/>
        <end position="500"/>
    </location>
</feature>
<dbReference type="AlphaFoldDB" id="A0A174IR87"/>
<dbReference type="EMBL" id="VOHW01000001">
    <property type="protein sequence ID" value="TWV64676.1"/>
    <property type="molecule type" value="Genomic_DNA"/>
</dbReference>